<keyword evidence="7" id="KW-1185">Reference proteome</keyword>
<sequence length="61" mass="6905">MALSHLLEGISGYKKSDWQEKTNWKKYQTRIISVAKKVNGKFTEAQPELVKGLVRSISGLL</sequence>
<accession>A0ABZ0UMX7</accession>
<comment type="subcellular location">
    <subcellularLocation>
        <location evidence="1">Cell outer membrane</location>
        <topology evidence="1">Lipid-anchor</topology>
    </subcellularLocation>
</comment>
<keyword evidence="2" id="KW-0732">Signal</keyword>
<dbReference type="InterPro" id="IPR008874">
    <property type="entry name" value="TraT_complement-R"/>
</dbReference>
<evidence type="ECO:0000256" key="2">
    <source>
        <dbReference type="ARBA" id="ARBA00022729"/>
    </source>
</evidence>
<keyword evidence="4" id="KW-0564">Palmitate</keyword>
<evidence type="ECO:0000256" key="5">
    <source>
        <dbReference type="ARBA" id="ARBA00023288"/>
    </source>
</evidence>
<evidence type="ECO:0000256" key="3">
    <source>
        <dbReference type="ARBA" id="ARBA00023136"/>
    </source>
</evidence>
<organism evidence="6 7">
    <name type="scientific">Candidatus Bandiella euplotis</name>
    <dbReference type="NCBI Taxonomy" id="1664265"/>
    <lineage>
        <taxon>Bacteria</taxon>
        <taxon>Pseudomonadati</taxon>
        <taxon>Pseudomonadota</taxon>
        <taxon>Alphaproteobacteria</taxon>
        <taxon>Rickettsiales</taxon>
        <taxon>Candidatus Midichloriaceae</taxon>
        <taxon>Candidatus Bandiella</taxon>
    </lineage>
</organism>
<evidence type="ECO:0000256" key="4">
    <source>
        <dbReference type="ARBA" id="ARBA00023139"/>
    </source>
</evidence>
<dbReference type="RefSeq" id="WP_323733445.1">
    <property type="nucleotide sequence ID" value="NZ_CP110821.1"/>
</dbReference>
<evidence type="ECO:0000256" key="1">
    <source>
        <dbReference type="ARBA" id="ARBA00004459"/>
    </source>
</evidence>
<keyword evidence="5" id="KW-0449">Lipoprotein</keyword>
<reference evidence="6 7" key="1">
    <citation type="submission" date="2022-11" db="EMBL/GenBank/DDBJ databases">
        <title>Host association and intracellularity evolved multiple times independently in the Rickettsiales.</title>
        <authorList>
            <person name="Castelli M."/>
            <person name="Nardi T."/>
            <person name="Gammuto L."/>
            <person name="Bellinzona G."/>
            <person name="Sabaneyeva E."/>
            <person name="Potekhin A."/>
            <person name="Serra V."/>
            <person name="Petroni G."/>
            <person name="Sassera D."/>
        </authorList>
    </citation>
    <scope>NUCLEOTIDE SEQUENCE [LARGE SCALE GENOMIC DNA]</scope>
    <source>
        <strain evidence="6 7">NDG2</strain>
        <plasmid evidence="6 7">unnamed1</plasmid>
    </source>
</reference>
<evidence type="ECO:0000313" key="7">
    <source>
        <dbReference type="Proteomes" id="UP001327219"/>
    </source>
</evidence>
<evidence type="ECO:0000313" key="6">
    <source>
        <dbReference type="EMBL" id="WPX97466.1"/>
    </source>
</evidence>
<protein>
    <submittedName>
        <fullName evidence="6">TraT domain containing protein</fullName>
    </submittedName>
</protein>
<proteinExistence type="predicted"/>
<keyword evidence="3" id="KW-0472">Membrane</keyword>
<gene>
    <name evidence="6" type="ORF">Bandiella_01626</name>
</gene>
<dbReference type="Pfam" id="PF05818">
    <property type="entry name" value="TraT"/>
    <property type="match status" value="1"/>
</dbReference>
<dbReference type="EMBL" id="CP110821">
    <property type="protein sequence ID" value="WPX97466.1"/>
    <property type="molecule type" value="Genomic_DNA"/>
</dbReference>
<keyword evidence="6" id="KW-0614">Plasmid</keyword>
<geneLocation type="plasmid" evidence="6 7">
    <name>unnamed1</name>
</geneLocation>
<dbReference type="Proteomes" id="UP001327219">
    <property type="component" value="Plasmid unnamed1"/>
</dbReference>
<name>A0ABZ0UMX7_9RICK</name>